<name>A0A0P0RF25_9BURK</name>
<evidence type="ECO:0000313" key="2">
    <source>
        <dbReference type="Proteomes" id="UP000019146"/>
    </source>
</evidence>
<dbReference type="KEGG" id="bcai:K788_0005259"/>
<proteinExistence type="predicted"/>
<protein>
    <submittedName>
        <fullName evidence="1">Uncharacterized protein</fullName>
    </submittedName>
</protein>
<sequence>MLAVAQNADFPVISDAMRGKRPAGCNIFIPVLHSRMQRHDAGR</sequence>
<dbReference type="EMBL" id="CP012747">
    <property type="protein sequence ID" value="ALL67198.1"/>
    <property type="molecule type" value="Genomic_DNA"/>
</dbReference>
<dbReference type="AlphaFoldDB" id="A0A0P0RF25"/>
<gene>
    <name evidence="1" type="ORF">K788_0005259</name>
</gene>
<accession>A0A0P0RF25</accession>
<dbReference type="Proteomes" id="UP000019146">
    <property type="component" value="Chromosome 2"/>
</dbReference>
<evidence type="ECO:0000313" key="1">
    <source>
        <dbReference type="EMBL" id="ALL67198.1"/>
    </source>
</evidence>
<reference evidence="1 2" key="1">
    <citation type="journal article" date="2014" name="Genome Announc.">
        <title>Draft Genome Sequence of the Haloacid-Degrading Burkholderia caribensis Strain MBA4.</title>
        <authorList>
            <person name="Pan Y."/>
            <person name="Kong K.F."/>
            <person name="Tsang J.S."/>
        </authorList>
    </citation>
    <scope>NUCLEOTIDE SEQUENCE [LARGE SCALE GENOMIC DNA]</scope>
    <source>
        <strain evidence="1 2">MBA4</strain>
    </source>
</reference>
<organism evidence="1 2">
    <name type="scientific">Paraburkholderia caribensis MBA4</name>
    <dbReference type="NCBI Taxonomy" id="1323664"/>
    <lineage>
        <taxon>Bacteria</taxon>
        <taxon>Pseudomonadati</taxon>
        <taxon>Pseudomonadota</taxon>
        <taxon>Betaproteobacteria</taxon>
        <taxon>Burkholderiales</taxon>
        <taxon>Burkholderiaceae</taxon>
        <taxon>Paraburkholderia</taxon>
    </lineage>
</organism>